<dbReference type="PROSITE" id="PS52016">
    <property type="entry name" value="TONB_DEPENDENT_REC_3"/>
    <property type="match status" value="1"/>
</dbReference>
<protein>
    <submittedName>
        <fullName evidence="15">TonB-dependent receptor</fullName>
    </submittedName>
</protein>
<evidence type="ECO:0000256" key="11">
    <source>
        <dbReference type="RuleBase" id="RU003357"/>
    </source>
</evidence>
<dbReference type="CDD" id="cd01347">
    <property type="entry name" value="ligand_gated_channel"/>
    <property type="match status" value="1"/>
</dbReference>
<keyword evidence="12" id="KW-0732">Signal</keyword>
<comment type="subcellular location">
    <subcellularLocation>
        <location evidence="1 10">Cell outer membrane</location>
        <topology evidence="1 10">Multi-pass membrane protein</topology>
    </subcellularLocation>
</comment>
<accession>A0ABX1P293</accession>
<reference evidence="15 16" key="1">
    <citation type="submission" date="2019-12" db="EMBL/GenBank/DDBJ databases">
        <title>Comparative genomics gives insights into the taxonomy of the Azoarcus-Aromatoleum group and reveals separate origins of nif in the plant-associated Azoarcus and non-plant-associated Aromatoleum sub-groups.</title>
        <authorList>
            <person name="Lafos M."/>
            <person name="Maluk M."/>
            <person name="Batista M."/>
            <person name="Junghare M."/>
            <person name="Carmona M."/>
            <person name="Faoro H."/>
            <person name="Cruz L.M."/>
            <person name="Battistoni F."/>
            <person name="De Souza E."/>
            <person name="Pedrosa F."/>
            <person name="Chen W.-M."/>
            <person name="Poole P.S."/>
            <person name="Dixon R.A."/>
            <person name="James E.K."/>
        </authorList>
    </citation>
    <scope>NUCLEOTIDE SEQUENCE [LARGE SCALE GENOMIC DNA]</scope>
    <source>
        <strain evidence="15 16">PbN1</strain>
    </source>
</reference>
<keyword evidence="5 10" id="KW-0812">Transmembrane</keyword>
<evidence type="ECO:0000256" key="6">
    <source>
        <dbReference type="ARBA" id="ARBA00023077"/>
    </source>
</evidence>
<keyword evidence="9 10" id="KW-0998">Cell outer membrane</keyword>
<feature type="domain" description="TonB-dependent receptor plug" evidence="14">
    <location>
        <begin position="53"/>
        <end position="155"/>
    </location>
</feature>
<sequence>MQHPPGRILGLNVLTAAVLAALAVPAGPALAEEPTKLEAVTVSATRAGSVAGETPQKVTIITREEIDRQLAVTTDQAQVLSNLLPSYSPSRQKLSNAGESFRGRNPLFLIDGVPQSNPLRDSSRDGYTIDLSMVERIEIIHGASAEHGLGATGGIINFVTRGPRAGAIRQHAGISFSAPTDYESDGAGYKVDYRIEGSSGSWDYLAAATWQTRGLFYDARGVPIGVDNTQGDIMDSTSHDLMLKLGYWLDDNQNLAFTVNRFQLEGNNDYLNVPGDASAGIPAISIKGRPQGAAPQNEVLTTSLAYNHASLADNELGIQLYSQRFRARFGGSTAASFQDTRIAPAGTLFDQSQNESEKLGAKLTVKRDGLFDNHLMLTGGVDILQDTTRQMLIATDREWVPETRFRNFAPFVQAEVRPHKRLKLQAGVRREYAKLDVDTFQTVWSTNKANGVTVQGGNPSFEETLFNTGAVFQATDWAQLFANYSEGFGMPDVGRVLRGINKPNQSVADFLDLQPIVTDNREVGMRIKRGPVDFELSYFESDSDLGSRLVNVGGVYQVRREKTEIDGVEVSAGWKVNDAHRLQVAYAAVNGRSDTDGDGKVDTDLDGANISPDRLTLSWLARWSDRLDTQVQASHAFDRDFPKPELDFNGYSLVDASVSYRLAEGRLSAGVENVFNEDYVTYYSQSADSTTRDDRYFKGRGRTFTVGYQVDF</sequence>
<evidence type="ECO:0000256" key="4">
    <source>
        <dbReference type="ARBA" id="ARBA00022452"/>
    </source>
</evidence>
<dbReference type="SUPFAM" id="SSF56935">
    <property type="entry name" value="Porins"/>
    <property type="match status" value="1"/>
</dbReference>
<evidence type="ECO:0000259" key="13">
    <source>
        <dbReference type="Pfam" id="PF00593"/>
    </source>
</evidence>
<evidence type="ECO:0000256" key="2">
    <source>
        <dbReference type="ARBA" id="ARBA00009810"/>
    </source>
</evidence>
<dbReference type="InterPro" id="IPR037066">
    <property type="entry name" value="Plug_dom_sf"/>
</dbReference>
<dbReference type="Gene3D" id="2.170.130.10">
    <property type="entry name" value="TonB-dependent receptor, plug domain"/>
    <property type="match status" value="1"/>
</dbReference>
<dbReference type="Gene3D" id="2.40.170.20">
    <property type="entry name" value="TonB-dependent receptor, beta-barrel domain"/>
    <property type="match status" value="1"/>
</dbReference>
<dbReference type="Proteomes" id="UP000633943">
    <property type="component" value="Unassembled WGS sequence"/>
</dbReference>
<keyword evidence="6 11" id="KW-0798">TonB box</keyword>
<evidence type="ECO:0000256" key="8">
    <source>
        <dbReference type="ARBA" id="ARBA00023170"/>
    </source>
</evidence>
<evidence type="ECO:0000313" key="16">
    <source>
        <dbReference type="Proteomes" id="UP000633943"/>
    </source>
</evidence>
<comment type="caution">
    <text evidence="15">The sequence shown here is derived from an EMBL/GenBank/DDBJ whole genome shotgun (WGS) entry which is preliminary data.</text>
</comment>
<evidence type="ECO:0000313" key="15">
    <source>
        <dbReference type="EMBL" id="NMG17732.1"/>
    </source>
</evidence>
<dbReference type="InterPro" id="IPR036942">
    <property type="entry name" value="Beta-barrel_TonB_sf"/>
</dbReference>
<gene>
    <name evidence="15" type="ORF">GPA24_19800</name>
</gene>
<evidence type="ECO:0000256" key="7">
    <source>
        <dbReference type="ARBA" id="ARBA00023136"/>
    </source>
</evidence>
<feature type="domain" description="TonB-dependent receptor-like beta-barrel" evidence="13">
    <location>
        <begin position="251"/>
        <end position="674"/>
    </location>
</feature>
<dbReference type="InterPro" id="IPR012910">
    <property type="entry name" value="Plug_dom"/>
</dbReference>
<evidence type="ECO:0000256" key="5">
    <source>
        <dbReference type="ARBA" id="ARBA00022692"/>
    </source>
</evidence>
<evidence type="ECO:0000256" key="9">
    <source>
        <dbReference type="ARBA" id="ARBA00023237"/>
    </source>
</evidence>
<dbReference type="PANTHER" id="PTHR30069">
    <property type="entry name" value="TONB-DEPENDENT OUTER MEMBRANE RECEPTOR"/>
    <property type="match status" value="1"/>
</dbReference>
<dbReference type="Pfam" id="PF00593">
    <property type="entry name" value="TonB_dep_Rec_b-barrel"/>
    <property type="match status" value="1"/>
</dbReference>
<dbReference type="EMBL" id="WTVP01000107">
    <property type="protein sequence ID" value="NMG17732.1"/>
    <property type="molecule type" value="Genomic_DNA"/>
</dbReference>
<keyword evidence="7 10" id="KW-0472">Membrane</keyword>
<keyword evidence="16" id="KW-1185">Reference proteome</keyword>
<keyword evidence="3 10" id="KW-0813">Transport</keyword>
<evidence type="ECO:0000256" key="10">
    <source>
        <dbReference type="PROSITE-ProRule" id="PRU01360"/>
    </source>
</evidence>
<dbReference type="RefSeq" id="WP_169204216.1">
    <property type="nucleotide sequence ID" value="NZ_CP059467.1"/>
</dbReference>
<proteinExistence type="inferred from homology"/>
<dbReference type="InterPro" id="IPR039426">
    <property type="entry name" value="TonB-dep_rcpt-like"/>
</dbReference>
<evidence type="ECO:0000256" key="1">
    <source>
        <dbReference type="ARBA" id="ARBA00004571"/>
    </source>
</evidence>
<evidence type="ECO:0000256" key="3">
    <source>
        <dbReference type="ARBA" id="ARBA00022448"/>
    </source>
</evidence>
<evidence type="ECO:0000256" key="12">
    <source>
        <dbReference type="SAM" id="SignalP"/>
    </source>
</evidence>
<dbReference type="PANTHER" id="PTHR30069:SF42">
    <property type="entry name" value="FERRIC AEROBACTIN RECEPTOR"/>
    <property type="match status" value="1"/>
</dbReference>
<name>A0ABX1P293_9RHOO</name>
<feature type="chain" id="PRO_5046954452" evidence="12">
    <location>
        <begin position="32"/>
        <end position="712"/>
    </location>
</feature>
<organism evidence="15 16">
    <name type="scientific">Aromatoleum bremense</name>
    <dbReference type="NCBI Taxonomy" id="76115"/>
    <lineage>
        <taxon>Bacteria</taxon>
        <taxon>Pseudomonadati</taxon>
        <taxon>Pseudomonadota</taxon>
        <taxon>Betaproteobacteria</taxon>
        <taxon>Rhodocyclales</taxon>
        <taxon>Rhodocyclaceae</taxon>
        <taxon>Aromatoleum</taxon>
    </lineage>
</organism>
<dbReference type="Pfam" id="PF07715">
    <property type="entry name" value="Plug"/>
    <property type="match status" value="1"/>
</dbReference>
<feature type="signal peptide" evidence="12">
    <location>
        <begin position="1"/>
        <end position="31"/>
    </location>
</feature>
<keyword evidence="4 10" id="KW-1134">Transmembrane beta strand</keyword>
<evidence type="ECO:0000259" key="14">
    <source>
        <dbReference type="Pfam" id="PF07715"/>
    </source>
</evidence>
<comment type="similarity">
    <text evidence="2 10 11">Belongs to the TonB-dependent receptor family.</text>
</comment>
<dbReference type="InterPro" id="IPR000531">
    <property type="entry name" value="Beta-barrel_TonB"/>
</dbReference>
<keyword evidence="8 15" id="KW-0675">Receptor</keyword>